<sequence>MSLFQTAAVLCLVFMVMGNNNPGTTLHLKEIFIGRCWDYKEIKHKEFPLRTDVNCNDLWNDFYKAFSYQAPCDVAMEHYKEYIDLASQNVPENKGMFWSGTYDIAHEYAEAGKRFVTLEDTMIGFLANSLIWCGSGSTGANFTRCPSWTDCPLESSESFWASASREFASSVNGDVYLMLDGSRKDKPAYSKDSFFSKYELPALENVNKIVIIVKHNLDGPIKETCSNGSIIDLQEDILNRGFVFNCLDDPAAIIHLLCADDPEARECKMVNRNESYNTLLPVINSKPSRFNY</sequence>
<keyword evidence="3" id="KW-0378">Hydrolase</keyword>
<dbReference type="Pfam" id="PF02267">
    <property type="entry name" value="Rib_hydrolayse"/>
    <property type="match status" value="1"/>
</dbReference>
<dbReference type="STRING" id="225164.V3ZZD5"/>
<dbReference type="InterPro" id="IPR003193">
    <property type="entry name" value="ADP-ribosyl_cyclase"/>
</dbReference>
<dbReference type="OrthoDB" id="10028716at2759"/>
<evidence type="ECO:0000256" key="6">
    <source>
        <dbReference type="SAM" id="SignalP"/>
    </source>
</evidence>
<name>V3ZZD5_LOTGI</name>
<dbReference type="AlphaFoldDB" id="V3ZZD5"/>
<evidence type="ECO:0000256" key="3">
    <source>
        <dbReference type="ARBA" id="ARBA00022801"/>
    </source>
</evidence>
<reference evidence="7 8" key="1">
    <citation type="journal article" date="2013" name="Nature">
        <title>Insights into bilaterian evolution from three spiralian genomes.</title>
        <authorList>
            <person name="Simakov O."/>
            <person name="Marletaz F."/>
            <person name="Cho S.J."/>
            <person name="Edsinger-Gonzales E."/>
            <person name="Havlak P."/>
            <person name="Hellsten U."/>
            <person name="Kuo D.H."/>
            <person name="Larsson T."/>
            <person name="Lv J."/>
            <person name="Arendt D."/>
            <person name="Savage R."/>
            <person name="Osoegawa K."/>
            <person name="de Jong P."/>
            <person name="Grimwood J."/>
            <person name="Chapman J.A."/>
            <person name="Shapiro H."/>
            <person name="Aerts A."/>
            <person name="Otillar R.P."/>
            <person name="Terry A.Y."/>
            <person name="Boore J.L."/>
            <person name="Grigoriev I.V."/>
            <person name="Lindberg D.R."/>
            <person name="Seaver E.C."/>
            <person name="Weisblat D.A."/>
            <person name="Putnam N.H."/>
            <person name="Rokhsar D.S."/>
        </authorList>
    </citation>
    <scope>NUCLEOTIDE SEQUENCE [LARGE SCALE GENOMIC DNA]</scope>
</reference>
<dbReference type="PANTHER" id="PTHR10912:SF7">
    <property type="entry name" value="ADP-RIBOSYL CYCLASE_CYCLIC ADP-RIBOSE HYDROLASE"/>
    <property type="match status" value="1"/>
</dbReference>
<evidence type="ECO:0000313" key="7">
    <source>
        <dbReference type="EMBL" id="ESO89787.1"/>
    </source>
</evidence>
<keyword evidence="6" id="KW-0732">Signal</keyword>
<dbReference type="CTD" id="20246793"/>
<dbReference type="CDD" id="cd04759">
    <property type="entry name" value="Rib_hydrolase"/>
    <property type="match status" value="1"/>
</dbReference>
<dbReference type="RefSeq" id="XP_009059574.1">
    <property type="nucleotide sequence ID" value="XM_009061326.1"/>
</dbReference>
<dbReference type="GO" id="GO:0016740">
    <property type="term" value="F:transferase activity"/>
    <property type="evidence" value="ECO:0007669"/>
    <property type="project" value="UniProtKB-KW"/>
</dbReference>
<organism evidence="7 8">
    <name type="scientific">Lottia gigantea</name>
    <name type="common">Giant owl limpet</name>
    <dbReference type="NCBI Taxonomy" id="225164"/>
    <lineage>
        <taxon>Eukaryota</taxon>
        <taxon>Metazoa</taxon>
        <taxon>Spiralia</taxon>
        <taxon>Lophotrochozoa</taxon>
        <taxon>Mollusca</taxon>
        <taxon>Gastropoda</taxon>
        <taxon>Patellogastropoda</taxon>
        <taxon>Lottioidea</taxon>
        <taxon>Lottiidae</taxon>
        <taxon>Lottia</taxon>
    </lineage>
</organism>
<dbReference type="GO" id="GO:0016849">
    <property type="term" value="F:phosphorus-oxygen lyase activity"/>
    <property type="evidence" value="ECO:0007669"/>
    <property type="project" value="TreeGrafter"/>
</dbReference>
<keyword evidence="2" id="KW-0808">Transferase</keyword>
<protein>
    <submittedName>
        <fullName evidence="7">Uncharacterized protein</fullName>
    </submittedName>
</protein>
<dbReference type="PANTHER" id="PTHR10912">
    <property type="entry name" value="ADP-RIBOSYL CYCLASE"/>
    <property type="match status" value="1"/>
</dbReference>
<dbReference type="KEGG" id="lgi:LOTGIDRAFT_218611"/>
<dbReference type="Gene3D" id="3.40.50.720">
    <property type="entry name" value="NAD(P)-binding Rossmann-like Domain"/>
    <property type="match status" value="1"/>
</dbReference>
<dbReference type="GO" id="GO:0005886">
    <property type="term" value="C:plasma membrane"/>
    <property type="evidence" value="ECO:0007669"/>
    <property type="project" value="TreeGrafter"/>
</dbReference>
<gene>
    <name evidence="7" type="ORF">LOTGIDRAFT_218611</name>
</gene>
<evidence type="ECO:0000256" key="4">
    <source>
        <dbReference type="ARBA" id="ARBA00023027"/>
    </source>
</evidence>
<keyword evidence="4" id="KW-0520">NAD</keyword>
<dbReference type="HOGENOM" id="CLU_067834_0_0_1"/>
<dbReference type="Gene3D" id="1.20.82.10">
    <property type="entry name" value="ADP Ribosyl Cyclase, Chain A, domain 1"/>
    <property type="match status" value="1"/>
</dbReference>
<evidence type="ECO:0000313" key="8">
    <source>
        <dbReference type="Proteomes" id="UP000030746"/>
    </source>
</evidence>
<evidence type="ECO:0000256" key="2">
    <source>
        <dbReference type="ARBA" id="ARBA00022679"/>
    </source>
</evidence>
<keyword evidence="5" id="KW-1015">Disulfide bond</keyword>
<dbReference type="EMBL" id="KB202544">
    <property type="protein sequence ID" value="ESO89787.1"/>
    <property type="molecule type" value="Genomic_DNA"/>
</dbReference>
<dbReference type="GeneID" id="20246793"/>
<dbReference type="SUPFAM" id="SSF52309">
    <property type="entry name" value="N-(deoxy)ribosyltransferase-like"/>
    <property type="match status" value="1"/>
</dbReference>
<evidence type="ECO:0000256" key="5">
    <source>
        <dbReference type="ARBA" id="ARBA00023157"/>
    </source>
</evidence>
<accession>V3ZZD5</accession>
<dbReference type="GO" id="GO:0061809">
    <property type="term" value="F:NAD+ nucleosidase activity, cyclic ADP-ribose generating"/>
    <property type="evidence" value="ECO:0007669"/>
    <property type="project" value="InterPro"/>
</dbReference>
<feature type="signal peptide" evidence="6">
    <location>
        <begin position="1"/>
        <end position="18"/>
    </location>
</feature>
<evidence type="ECO:0000256" key="1">
    <source>
        <dbReference type="ARBA" id="ARBA00005406"/>
    </source>
</evidence>
<keyword evidence="8" id="KW-1185">Reference proteome</keyword>
<dbReference type="OMA" id="SLYDCEE"/>
<feature type="chain" id="PRO_5004715616" evidence="6">
    <location>
        <begin position="19"/>
        <end position="292"/>
    </location>
</feature>
<proteinExistence type="inferred from homology"/>
<dbReference type="Proteomes" id="UP000030746">
    <property type="component" value="Unassembled WGS sequence"/>
</dbReference>
<comment type="similarity">
    <text evidence="1">Belongs to the ADP-ribosyl cyclase family.</text>
</comment>